<feature type="transmembrane region" description="Helical" evidence="1">
    <location>
        <begin position="116"/>
        <end position="135"/>
    </location>
</feature>
<dbReference type="AlphaFoldDB" id="A0A381NA35"/>
<organism evidence="2">
    <name type="scientific">marine metagenome</name>
    <dbReference type="NCBI Taxonomy" id="408172"/>
    <lineage>
        <taxon>unclassified sequences</taxon>
        <taxon>metagenomes</taxon>
        <taxon>ecological metagenomes</taxon>
    </lineage>
</organism>
<proteinExistence type="predicted"/>
<keyword evidence="1" id="KW-1133">Transmembrane helix</keyword>
<accession>A0A381NA35</accession>
<sequence>MKIDNKTLLFFLFILQLSPLYSQDGPDINEKSSLYDLPENMPLQTKLLWSENGLLRKTKLFNVDRPRELILRKNMLQLHQKLALGTLGLLFAQGYLGSKLENAGSNYSKMSDNHALLGNIAIGSYFASAMLSYTAPPAVRYNKKIDSIRIHRWLSIIHFSGMVALPYLGKRVSNPGKYDITYNDALKLHRNTAILTISSMTLSALITFLPF</sequence>
<reference evidence="2" key="1">
    <citation type="submission" date="2018-05" db="EMBL/GenBank/DDBJ databases">
        <authorList>
            <person name="Lanie J.A."/>
            <person name="Ng W.-L."/>
            <person name="Kazmierczak K.M."/>
            <person name="Andrzejewski T.M."/>
            <person name="Davidsen T.M."/>
            <person name="Wayne K.J."/>
            <person name="Tettelin H."/>
            <person name="Glass J.I."/>
            <person name="Rusch D."/>
            <person name="Podicherti R."/>
            <person name="Tsui H.-C.T."/>
            <person name="Winkler M.E."/>
        </authorList>
    </citation>
    <scope>NUCLEOTIDE SEQUENCE</scope>
</reference>
<feature type="transmembrane region" description="Helical" evidence="1">
    <location>
        <begin position="188"/>
        <end position="209"/>
    </location>
</feature>
<evidence type="ECO:0008006" key="3">
    <source>
        <dbReference type="Google" id="ProtNLM"/>
    </source>
</evidence>
<feature type="transmembrane region" description="Helical" evidence="1">
    <location>
        <begin position="150"/>
        <end position="168"/>
    </location>
</feature>
<protein>
    <recommendedName>
        <fullName evidence="3">Cytochrome b561 bacterial/Ni-hydrogenase domain-containing protein</fullName>
    </recommendedName>
</protein>
<evidence type="ECO:0000256" key="1">
    <source>
        <dbReference type="SAM" id="Phobius"/>
    </source>
</evidence>
<keyword evidence="1" id="KW-0812">Transmembrane</keyword>
<keyword evidence="1" id="KW-0472">Membrane</keyword>
<name>A0A381NA35_9ZZZZ</name>
<evidence type="ECO:0000313" key="2">
    <source>
        <dbReference type="EMBL" id="SUZ50944.1"/>
    </source>
</evidence>
<dbReference type="EMBL" id="UINC01000198">
    <property type="protein sequence ID" value="SUZ50944.1"/>
    <property type="molecule type" value="Genomic_DNA"/>
</dbReference>
<gene>
    <name evidence="2" type="ORF">METZ01_LOCUS3798</name>
</gene>